<dbReference type="OrthoDB" id="9786703at2"/>
<accession>A0A1T4P6B2</accession>
<protein>
    <submittedName>
        <fullName evidence="6">3-hydroxyisobutyrate dehydrogenase</fullName>
    </submittedName>
</protein>
<keyword evidence="7" id="KW-1185">Reference proteome</keyword>
<dbReference type="PANTHER" id="PTHR43580">
    <property type="entry name" value="OXIDOREDUCTASE GLYR1-RELATED"/>
    <property type="match status" value="1"/>
</dbReference>
<dbReference type="Proteomes" id="UP000190888">
    <property type="component" value="Unassembled WGS sequence"/>
</dbReference>
<dbReference type="InterPro" id="IPR029154">
    <property type="entry name" value="HIBADH-like_NADP-bd"/>
</dbReference>
<feature type="domain" description="6-phosphogluconate dehydrogenase NADP-binding" evidence="4">
    <location>
        <begin position="5"/>
        <end position="164"/>
    </location>
</feature>
<evidence type="ECO:0000259" key="4">
    <source>
        <dbReference type="Pfam" id="PF03446"/>
    </source>
</evidence>
<gene>
    <name evidence="6" type="ORF">SAMN04488132_105174</name>
</gene>
<dbReference type="Gene3D" id="3.40.50.720">
    <property type="entry name" value="NAD(P)-binding Rossmann-like Domain"/>
    <property type="match status" value="1"/>
</dbReference>
<evidence type="ECO:0000313" key="7">
    <source>
        <dbReference type="Proteomes" id="UP000190888"/>
    </source>
</evidence>
<dbReference type="STRING" id="413434.SAMN04488132_105174"/>
<dbReference type="SUPFAM" id="SSF48179">
    <property type="entry name" value="6-phosphogluconate dehydrogenase C-terminal domain-like"/>
    <property type="match status" value="1"/>
</dbReference>
<dbReference type="InterPro" id="IPR015815">
    <property type="entry name" value="HIBADH-related"/>
</dbReference>
<dbReference type="RefSeq" id="WP_078831497.1">
    <property type="nucleotide sequence ID" value="NZ_FUWH01000005.1"/>
</dbReference>
<reference evidence="6 7" key="1">
    <citation type="submission" date="2017-02" db="EMBL/GenBank/DDBJ databases">
        <authorList>
            <person name="Peterson S.W."/>
        </authorList>
    </citation>
    <scope>NUCLEOTIDE SEQUENCE [LARGE SCALE GENOMIC DNA]</scope>
    <source>
        <strain evidence="6 7">DSM 22335</strain>
    </source>
</reference>
<dbReference type="GO" id="GO:0050661">
    <property type="term" value="F:NADP binding"/>
    <property type="evidence" value="ECO:0007669"/>
    <property type="project" value="InterPro"/>
</dbReference>
<dbReference type="PIRSF" id="PIRSF000103">
    <property type="entry name" value="HIBADH"/>
    <property type="match status" value="1"/>
</dbReference>
<evidence type="ECO:0000256" key="2">
    <source>
        <dbReference type="ARBA" id="ARBA00023027"/>
    </source>
</evidence>
<keyword evidence="1" id="KW-0560">Oxidoreductase</keyword>
<dbReference type="InterPro" id="IPR051265">
    <property type="entry name" value="HIBADH-related_NP60_sf"/>
</dbReference>
<name>A0A1T4P6B2_9BACT</name>
<dbReference type="InterPro" id="IPR006115">
    <property type="entry name" value="6PGDH_NADP-bd"/>
</dbReference>
<dbReference type="SUPFAM" id="SSF51735">
    <property type="entry name" value="NAD(P)-binding Rossmann-fold domains"/>
    <property type="match status" value="1"/>
</dbReference>
<dbReference type="InterPro" id="IPR013328">
    <property type="entry name" value="6PGD_dom2"/>
</dbReference>
<dbReference type="PANTHER" id="PTHR43580:SF2">
    <property type="entry name" value="CYTOKINE-LIKE NUCLEAR FACTOR N-PAC"/>
    <property type="match status" value="1"/>
</dbReference>
<keyword evidence="2" id="KW-0520">NAD</keyword>
<dbReference type="InterPro" id="IPR008927">
    <property type="entry name" value="6-PGluconate_DH-like_C_sf"/>
</dbReference>
<proteinExistence type="predicted"/>
<feature type="domain" description="3-hydroxyisobutyrate dehydrogenase-like NAD-binding" evidence="5">
    <location>
        <begin position="167"/>
        <end position="280"/>
    </location>
</feature>
<organism evidence="6 7">
    <name type="scientific">Sediminibacterium ginsengisoli</name>
    <dbReference type="NCBI Taxonomy" id="413434"/>
    <lineage>
        <taxon>Bacteria</taxon>
        <taxon>Pseudomonadati</taxon>
        <taxon>Bacteroidota</taxon>
        <taxon>Chitinophagia</taxon>
        <taxon>Chitinophagales</taxon>
        <taxon>Chitinophagaceae</taxon>
        <taxon>Sediminibacterium</taxon>
    </lineage>
</organism>
<dbReference type="Pfam" id="PF14833">
    <property type="entry name" value="NAD_binding_11"/>
    <property type="match status" value="1"/>
</dbReference>
<dbReference type="GO" id="GO:0051287">
    <property type="term" value="F:NAD binding"/>
    <property type="evidence" value="ECO:0007669"/>
    <property type="project" value="InterPro"/>
</dbReference>
<dbReference type="Gene3D" id="1.10.1040.10">
    <property type="entry name" value="N-(1-d-carboxylethyl)-l-norvaline Dehydrogenase, domain 2"/>
    <property type="match status" value="1"/>
</dbReference>
<evidence type="ECO:0000313" key="6">
    <source>
        <dbReference type="EMBL" id="SJZ86982.1"/>
    </source>
</evidence>
<dbReference type="AlphaFoldDB" id="A0A1T4P6B2"/>
<evidence type="ECO:0000256" key="3">
    <source>
        <dbReference type="PIRSR" id="PIRSR000103-1"/>
    </source>
</evidence>
<sequence>MQNTRIGWVGLGRMGTPMSQRLIKAGCPVTVYNRNKEKEQELINAGAASAASPMQLMQRADVIILMVSDDAATRNIFTADDGLLAAAVTGKIIINMSTVSPDVSREMSALCDAQQNCYIDAPVSGSVKQAEESQLVIMAGGEETAFLQAKLVLEKMGKLVMYMGEVGSGNTTKLAMNTLLALQAQGLAEAAVFAQKHGIALADLFTLINNSAMGSIFLKIKGDAIAAKNYQPAFALKHIVKDLQLARNAGLQTPLAETALKTFSGAESAAGESDIIAIAKELGLN</sequence>
<dbReference type="EMBL" id="FUWH01000005">
    <property type="protein sequence ID" value="SJZ86982.1"/>
    <property type="molecule type" value="Genomic_DNA"/>
</dbReference>
<dbReference type="Pfam" id="PF03446">
    <property type="entry name" value="NAD_binding_2"/>
    <property type="match status" value="1"/>
</dbReference>
<dbReference type="GO" id="GO:0016491">
    <property type="term" value="F:oxidoreductase activity"/>
    <property type="evidence" value="ECO:0007669"/>
    <property type="project" value="UniProtKB-KW"/>
</dbReference>
<evidence type="ECO:0000256" key="1">
    <source>
        <dbReference type="ARBA" id="ARBA00023002"/>
    </source>
</evidence>
<evidence type="ECO:0000259" key="5">
    <source>
        <dbReference type="Pfam" id="PF14833"/>
    </source>
</evidence>
<dbReference type="InterPro" id="IPR036291">
    <property type="entry name" value="NAD(P)-bd_dom_sf"/>
</dbReference>
<feature type="active site" evidence="3">
    <location>
        <position position="173"/>
    </location>
</feature>